<evidence type="ECO:0000313" key="7">
    <source>
        <dbReference type="Proteomes" id="UP000283530"/>
    </source>
</evidence>
<feature type="coiled-coil region" evidence="3">
    <location>
        <begin position="240"/>
        <end position="704"/>
    </location>
</feature>
<feature type="coiled-coil region" evidence="3">
    <location>
        <begin position="894"/>
        <end position="921"/>
    </location>
</feature>
<dbReference type="STRING" id="337451.A0A443PDU6"/>
<feature type="region of interest" description="Disordered" evidence="4">
    <location>
        <begin position="1481"/>
        <end position="1508"/>
    </location>
</feature>
<feature type="coiled-coil region" evidence="3">
    <location>
        <begin position="1383"/>
        <end position="1435"/>
    </location>
</feature>
<evidence type="ECO:0000313" key="6">
    <source>
        <dbReference type="EMBL" id="RWR88931.1"/>
    </source>
</evidence>
<dbReference type="Pfam" id="PF07765">
    <property type="entry name" value="KIP1"/>
    <property type="match status" value="1"/>
</dbReference>
<evidence type="ECO:0000256" key="1">
    <source>
        <dbReference type="ARBA" id="ARBA00023054"/>
    </source>
</evidence>
<dbReference type="OrthoDB" id="10255522at2759"/>
<dbReference type="PROSITE" id="PS51774">
    <property type="entry name" value="NAB"/>
    <property type="match status" value="1"/>
</dbReference>
<name>A0A443PDU6_9MAGN</name>
<dbReference type="PANTHER" id="PTHR32258:SF6">
    <property type="entry name" value="PROTEIN NETWORKED 1A"/>
    <property type="match status" value="1"/>
</dbReference>
<keyword evidence="1 3" id="KW-0175">Coiled coil</keyword>
<organism evidence="6 7">
    <name type="scientific">Cinnamomum micranthum f. kanehirae</name>
    <dbReference type="NCBI Taxonomy" id="337451"/>
    <lineage>
        <taxon>Eukaryota</taxon>
        <taxon>Viridiplantae</taxon>
        <taxon>Streptophyta</taxon>
        <taxon>Embryophyta</taxon>
        <taxon>Tracheophyta</taxon>
        <taxon>Spermatophyta</taxon>
        <taxon>Magnoliopsida</taxon>
        <taxon>Magnoliidae</taxon>
        <taxon>Laurales</taxon>
        <taxon>Lauraceae</taxon>
        <taxon>Cinnamomum</taxon>
    </lineage>
</organism>
<dbReference type="InterPro" id="IPR011684">
    <property type="entry name" value="NAB"/>
</dbReference>
<dbReference type="InterPro" id="IPR051861">
    <property type="entry name" value="NET_actin-binding_domain"/>
</dbReference>
<feature type="coiled-coil region" evidence="3">
    <location>
        <begin position="1595"/>
        <end position="1698"/>
    </location>
</feature>
<dbReference type="GO" id="GO:0005886">
    <property type="term" value="C:plasma membrane"/>
    <property type="evidence" value="ECO:0007669"/>
    <property type="project" value="TreeGrafter"/>
</dbReference>
<feature type="coiled-coil region" evidence="3">
    <location>
        <begin position="800"/>
        <end position="827"/>
    </location>
</feature>
<evidence type="ECO:0000256" key="2">
    <source>
        <dbReference type="ARBA" id="ARBA00038006"/>
    </source>
</evidence>
<accession>A0A443PDU6</accession>
<feature type="domain" description="NAB" evidence="5">
    <location>
        <begin position="13"/>
        <end position="93"/>
    </location>
</feature>
<dbReference type="Proteomes" id="UP000283530">
    <property type="component" value="Unassembled WGS sequence"/>
</dbReference>
<reference evidence="6 7" key="1">
    <citation type="journal article" date="2019" name="Nat. Plants">
        <title>Stout camphor tree genome fills gaps in understanding of flowering plant genome evolution.</title>
        <authorList>
            <person name="Chaw S.M."/>
            <person name="Liu Y.C."/>
            <person name="Wu Y.W."/>
            <person name="Wang H.Y."/>
            <person name="Lin C.I."/>
            <person name="Wu C.S."/>
            <person name="Ke H.M."/>
            <person name="Chang L.Y."/>
            <person name="Hsu C.Y."/>
            <person name="Yang H.T."/>
            <person name="Sudianto E."/>
            <person name="Hsu M.H."/>
            <person name="Wu K.P."/>
            <person name="Wang L.N."/>
            <person name="Leebens-Mack J.H."/>
            <person name="Tsai I.J."/>
        </authorList>
    </citation>
    <scope>NUCLEOTIDE SEQUENCE [LARGE SCALE GENOMIC DNA]</scope>
    <source>
        <strain evidence="7">cv. Chaw 1501</strain>
        <tissue evidence="6">Young leaves</tissue>
    </source>
</reference>
<feature type="coiled-coil region" evidence="3">
    <location>
        <begin position="1194"/>
        <end position="1249"/>
    </location>
</feature>
<evidence type="ECO:0000256" key="4">
    <source>
        <dbReference type="SAM" id="MobiDB-lite"/>
    </source>
</evidence>
<dbReference type="PANTHER" id="PTHR32258">
    <property type="entry name" value="PROTEIN NETWORKED 4A"/>
    <property type="match status" value="1"/>
</dbReference>
<evidence type="ECO:0000259" key="5">
    <source>
        <dbReference type="PROSITE" id="PS51774"/>
    </source>
</evidence>
<comment type="similarity">
    <text evidence="2">Belongs to the NET family.</text>
</comment>
<comment type="caution">
    <text evidence="6">The sequence shown here is derived from an EMBL/GenBank/DDBJ whole genome shotgun (WGS) entry which is preliminary data.</text>
</comment>
<dbReference type="GO" id="GO:0051015">
    <property type="term" value="F:actin filament binding"/>
    <property type="evidence" value="ECO:0007669"/>
    <property type="project" value="TreeGrafter"/>
</dbReference>
<sequence>MATLTHAESRRLYSWWWDSHISPKNSKWLQENLTDMDVKVKAMIKLIEEDADSFARRAEMYYKKRPELMKLVEEFYRAYRALAERYDHATGALHQAHRTMAEAFPNQIPFVDDSPSSSLAAETEPHTPKMSHPIRALLDPDDLQKDSLGVSSHFQAIKKNGAYAEDNVAVTSKKGLKQLNEMFTPADGTDHARFAEGRVRKGLRFQEDNRRISEVTAQNIFSRDVQKHKLEEIDGNGSKISSLQDEVSQLSTDNQNLRTKVLAESERADKARNEVESLQQILSKLESDKEAAVLQYQQCLEKLSSLEAEISRRQAEVSKLNGEIVEGATRLKATEERLLLLEKANQSLQLEVDSLVQGATAQQQELMKKNEELEKLNVCIQDERTHLMCAEAALQSLQSLHSQSQEEQRILALELQHGVQKLKDMEFRKQCLEEEIQRFEEENLTLNEQNQSSAMSIKNLQDEIFSLKEVKGKLEEEVGLRVDERNALQQELYSLREELNDLDRRHRDVIAQVESVGLNASCLRTSIKDLQDENLKLKEICRGNEQEKAILSEKLENMEKLLEKNALLENSLSDASAEMEGLRERLKTLQESFQSLQGEKLTLVAEKCLLVSQVESITQNIEKLSEKNSMLENSLSDVNVELEGLRAKAKNLEDSCRVLQDEKSSLVVERNGMVSQVDTIRQCLENLEKTHAELEYKHSCLEKERESALQCVDELQLSLNLEKQEHATYFQSSQTQLATLGNQLHLLQEESQWRKWQFEEEQDKVMSAEVEIFVLRRCIHDMRVRNLSLSFECLEHIEASVRAKKLISELEQEILEQKMKVDSLQENNEKLRTGIHWVLKSLNIDVDDGCPNGTARELFTLILGKIQAMYTSVFETEDEKLQLLFEKIVIATLLEQLRLDASDLKAEKHVLEQESETTTKELLMLQSEKHELLKLNDQLSHDVYDSHHRVELLTGDVGILQVQLSDSQEAYQMLQKENCMVQDDNQSLKKEIYDAREEKNVLEEENCSLLHEATNLGNLSLIFESISREKAAKLKTVIDELDHLHGVCSELDEVKAMAERVQAENVSLNESIAALEKFRSHSLILEDELNKVRIASEQLNHEVETGKNHLSQKEIELSEACQKLKAEEFEREVLRKRISELVLKDEQLNSELEKFRSRSLILEDELNGVRIVSQQLNHEVETGKNQLSLKEMELSQASQKLKDEEFEREELHKEISELKLKDVQLNAEVQEKMNEVKLLEEEAALLYEDLQIRSVCLALFEEKACELISSCKCLEENAMIQEKMFKDDKAKTTTDNEELKEKICALERENGGLKAELNAYLPLILSLKEGISSLEDQTHSLTKIHVTDSQETQDAAVGNLHDVSGQGPTDANDITLSAGVVELRKLQTQVRAVEKAMIEMRRLSVLGSAEADARLEAAIKEIEELKSKSSLVQERDLNTNMDVVSLQVDGRKPRKDVERQNDEADISKAKHELMMKDIQLDHASDSSSYENGVDARGASRRGKSEGGDQMLELWETAEQDYKGEPSMFKRTHKLTSSTFDDVIEYHEIEAVEEQKSEYPSSELQVEKELAVDKLEVPNKVSELKREGNKKILERLASDTQRLTNLQASAQELKTKFEKSEKANQLLGFEYDTVKAQLKEVNEAISQLVDVNKKLTKNVEDISPSGKAEELEKGGNMRRRQVSERARRWSEKIGRLELEVQRIQFVMVKLESEYGHKGSKALDRRTKVVLRDYLYGVRESRRRKKAHLCACARPSTKGD</sequence>
<dbReference type="Gene3D" id="1.10.287.1490">
    <property type="match status" value="1"/>
</dbReference>
<proteinExistence type="inferred from homology"/>
<protein>
    <submittedName>
        <fullName evidence="6">Protein NETWORKED 1D isoform X2</fullName>
    </submittedName>
</protein>
<evidence type="ECO:0000256" key="3">
    <source>
        <dbReference type="SAM" id="Coils"/>
    </source>
</evidence>
<gene>
    <name evidence="6" type="ORF">CKAN_01797400</name>
</gene>
<keyword evidence="7" id="KW-1185">Reference proteome</keyword>
<dbReference type="EMBL" id="QPKB01000007">
    <property type="protein sequence ID" value="RWR88931.1"/>
    <property type="molecule type" value="Genomic_DNA"/>
</dbReference>